<dbReference type="GO" id="GO:0015031">
    <property type="term" value="P:protein transport"/>
    <property type="evidence" value="ECO:0007669"/>
    <property type="project" value="TreeGrafter"/>
</dbReference>
<evidence type="ECO:0000256" key="1">
    <source>
        <dbReference type="SAM" id="MobiDB-lite"/>
    </source>
</evidence>
<dbReference type="EMBL" id="AJWJ01000435">
    <property type="protein sequence ID" value="KAF2070886.1"/>
    <property type="molecule type" value="Genomic_DNA"/>
</dbReference>
<dbReference type="PANTHER" id="PTHR11188:SF129">
    <property type="entry name" value="ARRESTIN DOMAIN-CONTAINING PROTEIN F"/>
    <property type="match status" value="1"/>
</dbReference>
<feature type="compositionally biased region" description="Low complexity" evidence="1">
    <location>
        <begin position="31"/>
        <end position="56"/>
    </location>
</feature>
<dbReference type="Pfam" id="PF00339">
    <property type="entry name" value="Arrestin_N"/>
    <property type="match status" value="1"/>
</dbReference>
<dbReference type="AlphaFoldDB" id="A0A8J4PWP3"/>
<evidence type="ECO:0000259" key="2">
    <source>
        <dbReference type="SMART" id="SM01017"/>
    </source>
</evidence>
<dbReference type="InterPro" id="IPR014756">
    <property type="entry name" value="Ig_E-set"/>
</dbReference>
<feature type="compositionally biased region" description="Low complexity" evidence="1">
    <location>
        <begin position="1"/>
        <end position="19"/>
    </location>
</feature>
<reference evidence="3" key="1">
    <citation type="submission" date="2020-01" db="EMBL/GenBank/DDBJ databases">
        <title>Development of genomics and gene disruption for Polysphondylium violaceum indicates a role for the polyketide synthase stlB in stalk morphogenesis.</title>
        <authorList>
            <person name="Narita B."/>
            <person name="Kawabe Y."/>
            <person name="Kin K."/>
            <person name="Saito T."/>
            <person name="Gibbs R."/>
            <person name="Kuspa A."/>
            <person name="Muzny D."/>
            <person name="Queller D."/>
            <person name="Richards S."/>
            <person name="Strassman J."/>
            <person name="Sucgang R."/>
            <person name="Worley K."/>
            <person name="Schaap P."/>
        </authorList>
    </citation>
    <scope>NUCLEOTIDE SEQUENCE</scope>
    <source>
        <strain evidence="3">QSvi11</strain>
    </source>
</reference>
<evidence type="ECO:0000313" key="3">
    <source>
        <dbReference type="EMBL" id="KAF2070886.1"/>
    </source>
</evidence>
<dbReference type="InterPro" id="IPR050357">
    <property type="entry name" value="Arrestin_domain-protein"/>
</dbReference>
<dbReference type="GO" id="GO:0005737">
    <property type="term" value="C:cytoplasm"/>
    <property type="evidence" value="ECO:0007669"/>
    <property type="project" value="TreeGrafter"/>
</dbReference>
<feature type="domain" description="Arrestin C-terminal-like" evidence="2">
    <location>
        <begin position="339"/>
        <end position="475"/>
    </location>
</feature>
<evidence type="ECO:0000313" key="4">
    <source>
        <dbReference type="Proteomes" id="UP000695562"/>
    </source>
</evidence>
<dbReference type="SMART" id="SM01017">
    <property type="entry name" value="Arrestin_C"/>
    <property type="match status" value="1"/>
</dbReference>
<dbReference type="OrthoDB" id="14707at2759"/>
<dbReference type="Proteomes" id="UP000695562">
    <property type="component" value="Unassembled WGS sequence"/>
</dbReference>
<comment type="caution">
    <text evidence="3">The sequence shown here is derived from an EMBL/GenBank/DDBJ whole genome shotgun (WGS) entry which is preliminary data.</text>
</comment>
<dbReference type="InterPro" id="IPR014752">
    <property type="entry name" value="Arrestin-like_C"/>
</dbReference>
<name>A0A8J4PWP3_9MYCE</name>
<feature type="region of interest" description="Disordered" evidence="1">
    <location>
        <begin position="1"/>
        <end position="56"/>
    </location>
</feature>
<feature type="non-terminal residue" evidence="3">
    <location>
        <position position="1"/>
    </location>
</feature>
<dbReference type="Pfam" id="PF02752">
    <property type="entry name" value="Arrestin_C"/>
    <property type="match status" value="1"/>
</dbReference>
<proteinExistence type="predicted"/>
<dbReference type="InterPro" id="IPR011021">
    <property type="entry name" value="Arrestin-like_N"/>
</dbReference>
<sequence length="499" mass="56465">TFKNQSHSSNSTSSSITSNPFHYKSIDRRSLSLTSTTSNNSSNNSSSTTSNTNNNNNFIKSNNLFKYIIQSSFINIKNIVKNTKNTQPSSPTTALNQIIINNNNSASEQERKNSILNYNKMLFNLIDSNTTRPKSIKMYDKYNYDKTGYKVSSEAIQSVYLKFNKRFYCGGQAVTGELHVTINRDIQATGINLNWKSSEHVLIQHITTTTDENDPTCEYEEPPNQHVNLIQQKKILYKTTEQIYQTDESGTIYEGTHIFPFSFLVPSHLPSSFCDVAFDKVCNDKIISAIVYSCTVSLDSPEERFKIKKGFVISEPSIIAASVNEIPLQKEKKKTFLTSTGMFSIKASVKRNVFYPGESIPIKIKIDNSTNKNIKYMTICLKKVENVNIHCENYHLQKKCSSRITQKYLGVNAHSSLDEVLNFSTEQIKSSTPTVNGSLITCQYKLIISCFVKRALDVVIRFNVLIGFDPNSSKSLLGIYEEYDGYCNLFNKIELTTDN</sequence>
<accession>A0A8J4PWP3</accession>
<dbReference type="Gene3D" id="2.60.40.640">
    <property type="match status" value="2"/>
</dbReference>
<dbReference type="SUPFAM" id="SSF81296">
    <property type="entry name" value="E set domains"/>
    <property type="match status" value="2"/>
</dbReference>
<gene>
    <name evidence="3" type="ORF">CYY_007787</name>
</gene>
<dbReference type="PANTHER" id="PTHR11188">
    <property type="entry name" value="ARRESTIN DOMAIN CONTAINING PROTEIN"/>
    <property type="match status" value="1"/>
</dbReference>
<dbReference type="InterPro" id="IPR011022">
    <property type="entry name" value="Arrestin_C-like"/>
</dbReference>
<protein>
    <recommendedName>
        <fullName evidence="2">Arrestin C-terminal-like domain-containing protein</fullName>
    </recommendedName>
</protein>
<organism evidence="3 4">
    <name type="scientific">Polysphondylium violaceum</name>
    <dbReference type="NCBI Taxonomy" id="133409"/>
    <lineage>
        <taxon>Eukaryota</taxon>
        <taxon>Amoebozoa</taxon>
        <taxon>Evosea</taxon>
        <taxon>Eumycetozoa</taxon>
        <taxon>Dictyostelia</taxon>
        <taxon>Dictyosteliales</taxon>
        <taxon>Dictyosteliaceae</taxon>
        <taxon>Polysphondylium</taxon>
    </lineage>
</organism>
<keyword evidence="4" id="KW-1185">Reference proteome</keyword>